<evidence type="ECO:0000313" key="2">
    <source>
        <dbReference type="Proteomes" id="UP000050794"/>
    </source>
</evidence>
<sequence length="100" mass="11491">LVAKIVDDPVGPGMRRLHTFLKDNPDARKYLDDALKKFDYHAVRFKLIFICAILSVLRYVAFSRYILDNCLKPPNTSEMSQIGVTFLQILNSALTVRFSR</sequence>
<keyword evidence="1" id="KW-1133">Transmembrane helix</keyword>
<keyword evidence="1" id="KW-0812">Transmembrane</keyword>
<dbReference type="AlphaFoldDB" id="A0A183U4U9"/>
<evidence type="ECO:0000313" key="3">
    <source>
        <dbReference type="WBParaSite" id="TCNE_0000351901-mRNA-1"/>
    </source>
</evidence>
<proteinExistence type="predicted"/>
<organism evidence="2 3">
    <name type="scientific">Toxocara canis</name>
    <name type="common">Canine roundworm</name>
    <dbReference type="NCBI Taxonomy" id="6265"/>
    <lineage>
        <taxon>Eukaryota</taxon>
        <taxon>Metazoa</taxon>
        <taxon>Ecdysozoa</taxon>
        <taxon>Nematoda</taxon>
        <taxon>Chromadorea</taxon>
        <taxon>Rhabditida</taxon>
        <taxon>Spirurina</taxon>
        <taxon>Ascaridomorpha</taxon>
        <taxon>Ascaridoidea</taxon>
        <taxon>Toxocaridae</taxon>
        <taxon>Toxocara</taxon>
    </lineage>
</organism>
<accession>A0A183U4U9</accession>
<dbReference type="Proteomes" id="UP000050794">
    <property type="component" value="Unassembled WGS sequence"/>
</dbReference>
<protein>
    <submittedName>
        <fullName evidence="3">Protein RFT1 homolog</fullName>
    </submittedName>
</protein>
<keyword evidence="2" id="KW-1185">Reference proteome</keyword>
<dbReference type="WBParaSite" id="TCNE_0000351901-mRNA-1">
    <property type="protein sequence ID" value="TCNE_0000351901-mRNA-1"/>
    <property type="gene ID" value="TCNE_0000351901"/>
</dbReference>
<reference evidence="3" key="1">
    <citation type="submission" date="2016-06" db="UniProtKB">
        <authorList>
            <consortium name="WormBaseParasite"/>
        </authorList>
    </citation>
    <scope>IDENTIFICATION</scope>
</reference>
<keyword evidence="1" id="KW-0472">Membrane</keyword>
<name>A0A183U4U9_TOXCA</name>
<evidence type="ECO:0000256" key="1">
    <source>
        <dbReference type="SAM" id="Phobius"/>
    </source>
</evidence>
<feature type="transmembrane region" description="Helical" evidence="1">
    <location>
        <begin position="47"/>
        <end position="67"/>
    </location>
</feature>